<dbReference type="EMBL" id="LGGW01000144">
    <property type="protein sequence ID" value="KUK87773.1"/>
    <property type="molecule type" value="Genomic_DNA"/>
</dbReference>
<keyword evidence="4" id="KW-0862">Zinc</keyword>
<dbReference type="GO" id="GO:0046872">
    <property type="term" value="F:metal ion binding"/>
    <property type="evidence" value="ECO:0007669"/>
    <property type="project" value="UniProtKB-KW"/>
</dbReference>
<dbReference type="InterPro" id="IPR013154">
    <property type="entry name" value="ADH-like_N"/>
</dbReference>
<evidence type="ECO:0000256" key="1">
    <source>
        <dbReference type="ARBA" id="ARBA00001947"/>
    </source>
</evidence>
<dbReference type="InterPro" id="IPR036291">
    <property type="entry name" value="NAD(P)-bd_dom_sf"/>
</dbReference>
<dbReference type="CDD" id="cd08242">
    <property type="entry name" value="MDR_like"/>
    <property type="match status" value="1"/>
</dbReference>
<keyword evidence="5" id="KW-0560">Oxidoreductase</keyword>
<keyword evidence="3" id="KW-0479">Metal-binding</keyword>
<dbReference type="Pfam" id="PF08240">
    <property type="entry name" value="ADH_N"/>
    <property type="match status" value="1"/>
</dbReference>
<comment type="caution">
    <text evidence="8">The sequence shown here is derived from an EMBL/GenBank/DDBJ whole genome shotgun (WGS) entry which is preliminary data.</text>
</comment>
<dbReference type="PANTHER" id="PTHR43350">
    <property type="entry name" value="NAD-DEPENDENT ALCOHOL DEHYDROGENASE"/>
    <property type="match status" value="1"/>
</dbReference>
<evidence type="ECO:0000259" key="7">
    <source>
        <dbReference type="Pfam" id="PF16912"/>
    </source>
</evidence>
<evidence type="ECO:0000256" key="3">
    <source>
        <dbReference type="ARBA" id="ARBA00022723"/>
    </source>
</evidence>
<dbReference type="InterPro" id="IPR011032">
    <property type="entry name" value="GroES-like_sf"/>
</dbReference>
<dbReference type="Gene3D" id="3.90.180.10">
    <property type="entry name" value="Medium-chain alcohol dehydrogenases, catalytic domain"/>
    <property type="match status" value="1"/>
</dbReference>
<name>A0A101I346_9BACT</name>
<feature type="domain" description="Alcohol dehydrogenase-like N-terminal" evidence="6">
    <location>
        <begin position="22"/>
        <end position="126"/>
    </location>
</feature>
<evidence type="ECO:0000256" key="4">
    <source>
        <dbReference type="ARBA" id="ARBA00022833"/>
    </source>
</evidence>
<dbReference type="AlphaFoldDB" id="A0A101I346"/>
<accession>A0A101I346</accession>
<evidence type="ECO:0000313" key="8">
    <source>
        <dbReference type="EMBL" id="KUK87773.1"/>
    </source>
</evidence>
<dbReference type="Pfam" id="PF16912">
    <property type="entry name" value="Glu_dehyd_C"/>
    <property type="match status" value="1"/>
</dbReference>
<dbReference type="GO" id="GO:0016491">
    <property type="term" value="F:oxidoreductase activity"/>
    <property type="evidence" value="ECO:0007669"/>
    <property type="project" value="UniProtKB-KW"/>
</dbReference>
<organism evidence="8 9">
    <name type="scientific">Mesotoga infera</name>
    <dbReference type="NCBI Taxonomy" id="1236046"/>
    <lineage>
        <taxon>Bacteria</taxon>
        <taxon>Thermotogati</taxon>
        <taxon>Thermotogota</taxon>
        <taxon>Thermotogae</taxon>
        <taxon>Kosmotogales</taxon>
        <taxon>Kosmotogaceae</taxon>
        <taxon>Mesotoga</taxon>
    </lineage>
</organism>
<comment type="similarity">
    <text evidence="2">Belongs to the zinc-containing alcohol dehydrogenase family.</text>
</comment>
<reference evidence="9" key="1">
    <citation type="journal article" date="2015" name="MBio">
        <title>Genome-Resolved Metagenomic Analysis Reveals Roles for Candidate Phyla and Other Microbial Community Members in Biogeochemical Transformations in Oil Reservoirs.</title>
        <authorList>
            <person name="Hu P."/>
            <person name="Tom L."/>
            <person name="Singh A."/>
            <person name="Thomas B.C."/>
            <person name="Baker B.J."/>
            <person name="Piceno Y.M."/>
            <person name="Andersen G.L."/>
            <person name="Banfield J.F."/>
        </authorList>
    </citation>
    <scope>NUCLEOTIDE SEQUENCE [LARGE SCALE GENOMIC DNA]</scope>
</reference>
<evidence type="ECO:0000256" key="2">
    <source>
        <dbReference type="ARBA" id="ARBA00008072"/>
    </source>
</evidence>
<evidence type="ECO:0000256" key="5">
    <source>
        <dbReference type="ARBA" id="ARBA00023002"/>
    </source>
</evidence>
<gene>
    <name evidence="8" type="ORF">XE02_1294</name>
</gene>
<dbReference type="InterPro" id="IPR031640">
    <property type="entry name" value="Glu_dehyd_C"/>
</dbReference>
<dbReference type="SUPFAM" id="SSF51735">
    <property type="entry name" value="NAD(P)-binding Rossmann-fold domains"/>
    <property type="match status" value="1"/>
</dbReference>
<protein>
    <submittedName>
        <fullName evidence="8">Theronine dehydrogenase-like Zn-dependent dehydrogenase</fullName>
    </submittedName>
</protein>
<dbReference type="Proteomes" id="UP000055014">
    <property type="component" value="Unassembled WGS sequence"/>
</dbReference>
<evidence type="ECO:0000313" key="9">
    <source>
        <dbReference type="Proteomes" id="UP000055014"/>
    </source>
</evidence>
<sequence length="318" mass="35059">MKALIFDRELRLEEVPFPTRLPGTSLVKVNLAGICNTDIEITKGYMNFHGILGHELLGTVIESDSNSLSGKRVTTEINIPCKTCDLCQKGLFKHCRNIRTVGIADYPGVFAEYAVLPDENLHEIPESVSDEKAVFIEPLAAAVNALESADFLRDDKVCLIGDGKLGLLISMVLSANGIKHQLIGKHKERLEFLETGKVSFTGIEDAKTIDRYFDIVIEATGNPGGLAQALSIVRPKGRIVLKSTYEGFPSVDMTRVVVREIELIGSRCGPFDKAISLLERGLVDPTPLIAKTFHISRAYEAFEAARTSLKVILRMERF</sequence>
<feature type="domain" description="Glucose dehydrogenase C-terminal" evidence="7">
    <location>
        <begin position="133"/>
        <end position="314"/>
    </location>
</feature>
<proteinExistence type="inferred from homology"/>
<dbReference type="PATRIC" id="fig|1236046.5.peg.1216"/>
<dbReference type="SUPFAM" id="SSF50129">
    <property type="entry name" value="GroES-like"/>
    <property type="match status" value="1"/>
</dbReference>
<comment type="cofactor">
    <cofactor evidence="1">
        <name>Zn(2+)</name>
        <dbReference type="ChEBI" id="CHEBI:29105"/>
    </cofactor>
</comment>
<dbReference type="PANTHER" id="PTHR43350:SF2">
    <property type="entry name" value="GROES-LIKE ZINC-BINDING ALCOHOL DEHYDROGENASE FAMILY PROTEIN"/>
    <property type="match status" value="1"/>
</dbReference>
<dbReference type="Gene3D" id="3.40.50.720">
    <property type="entry name" value="NAD(P)-binding Rossmann-like Domain"/>
    <property type="match status" value="1"/>
</dbReference>
<evidence type="ECO:0000259" key="6">
    <source>
        <dbReference type="Pfam" id="PF08240"/>
    </source>
</evidence>